<dbReference type="Proteomes" id="UP001602119">
    <property type="component" value="Unassembled WGS sequence"/>
</dbReference>
<comment type="similarity">
    <text evidence="1">Belongs to the cytochrome P450 family.</text>
</comment>
<evidence type="ECO:0000313" key="2">
    <source>
        <dbReference type="EMBL" id="MFF4777796.1"/>
    </source>
</evidence>
<dbReference type="InterPro" id="IPR002397">
    <property type="entry name" value="Cyt_P450_B"/>
</dbReference>
<proteinExistence type="inferred from homology"/>
<dbReference type="RefSeq" id="WP_066950103.1">
    <property type="nucleotide sequence ID" value="NZ_BBYK01000079.1"/>
</dbReference>
<dbReference type="InterPro" id="IPR001128">
    <property type="entry name" value="Cyt_P450"/>
</dbReference>
<comment type="caution">
    <text evidence="2">The sequence shown here is derived from an EMBL/GenBank/DDBJ whole genome shotgun (WGS) entry which is preliminary data.</text>
</comment>
<name>A0ABW6VEK7_MICFU</name>
<dbReference type="PANTHER" id="PTHR46696">
    <property type="entry name" value="P450, PUTATIVE (EUROFUNG)-RELATED"/>
    <property type="match status" value="1"/>
</dbReference>
<dbReference type="PRINTS" id="PR00359">
    <property type="entry name" value="BP450"/>
</dbReference>
<dbReference type="Gene3D" id="1.10.630.10">
    <property type="entry name" value="Cytochrome P450"/>
    <property type="match status" value="1"/>
</dbReference>
<accession>A0ABW6VEK7</accession>
<protein>
    <submittedName>
        <fullName evidence="2">Cytochrome P450</fullName>
    </submittedName>
</protein>
<dbReference type="SUPFAM" id="SSF48264">
    <property type="entry name" value="Cytochrome P450"/>
    <property type="match status" value="1"/>
</dbReference>
<evidence type="ECO:0000256" key="1">
    <source>
        <dbReference type="ARBA" id="ARBA00010617"/>
    </source>
</evidence>
<evidence type="ECO:0000313" key="3">
    <source>
        <dbReference type="Proteomes" id="UP001602119"/>
    </source>
</evidence>
<keyword evidence="3" id="KW-1185">Reference proteome</keyword>
<dbReference type="CDD" id="cd11033">
    <property type="entry name" value="CYP142-like"/>
    <property type="match status" value="1"/>
</dbReference>
<gene>
    <name evidence="2" type="ORF">ACFY05_33720</name>
</gene>
<dbReference type="InterPro" id="IPR036396">
    <property type="entry name" value="Cyt_P450_sf"/>
</dbReference>
<dbReference type="EMBL" id="JBIAXI010000026">
    <property type="protein sequence ID" value="MFF4777796.1"/>
    <property type="molecule type" value="Genomic_DNA"/>
</dbReference>
<sequence>MRLEDVDLADNDKFLDGDTPWRMFDVLREQAPVHWQDEGDHGSGFWSVTRHADIVRVDRDPATFTSMKFTNLEEVDDRQATIRRSILETDGPRHSVLRRILQREFTPRAVAGYEVFLRGLTARTLDAALAKGTFDFVKEVAADFPINVLAKMLDVPADDTQQLIDWGNRIIGNTDPDYADVLLHSEESEKYRDLPFRSPASIEVFEYGRELARQRRGGDGTDLVSKLVNETPADGVPLSPTDFDNYFLLLVVAGNETTRHAISHTMRALIDHPEQAEKLRQDLSLMPNAVEEFLRWASPVYHFRRTATQDVEMHGQKIAEGDKVVMWFASGNRDERVFDSPYTFDVTRQNNDHITFGKGSPHFCLGNALARLEIRIMFEELLPRIADIKLAGDIRRVRSNFVNGIKELPVTVTLA</sequence>
<organism evidence="2 3">
    <name type="scientific">Microtetraspora fusca</name>
    <dbReference type="NCBI Taxonomy" id="1997"/>
    <lineage>
        <taxon>Bacteria</taxon>
        <taxon>Bacillati</taxon>
        <taxon>Actinomycetota</taxon>
        <taxon>Actinomycetes</taxon>
        <taxon>Streptosporangiales</taxon>
        <taxon>Streptosporangiaceae</taxon>
        <taxon>Microtetraspora</taxon>
    </lineage>
</organism>
<reference evidence="2 3" key="1">
    <citation type="submission" date="2024-10" db="EMBL/GenBank/DDBJ databases">
        <title>The Natural Products Discovery Center: Release of the First 8490 Sequenced Strains for Exploring Actinobacteria Biosynthetic Diversity.</title>
        <authorList>
            <person name="Kalkreuter E."/>
            <person name="Kautsar S.A."/>
            <person name="Yang D."/>
            <person name="Bader C.D."/>
            <person name="Teijaro C.N."/>
            <person name="Fluegel L."/>
            <person name="Davis C.M."/>
            <person name="Simpson J.R."/>
            <person name="Lauterbach L."/>
            <person name="Steele A.D."/>
            <person name="Gui C."/>
            <person name="Meng S."/>
            <person name="Li G."/>
            <person name="Viehrig K."/>
            <person name="Ye F."/>
            <person name="Su P."/>
            <person name="Kiefer A.F."/>
            <person name="Nichols A."/>
            <person name="Cepeda A.J."/>
            <person name="Yan W."/>
            <person name="Fan B."/>
            <person name="Jiang Y."/>
            <person name="Adhikari A."/>
            <person name="Zheng C.-J."/>
            <person name="Schuster L."/>
            <person name="Cowan T.M."/>
            <person name="Smanski M.J."/>
            <person name="Chevrette M.G."/>
            <person name="De Carvalho L.P.S."/>
            <person name="Shen B."/>
        </authorList>
    </citation>
    <scope>NUCLEOTIDE SEQUENCE [LARGE SCALE GENOMIC DNA]</scope>
    <source>
        <strain evidence="2 3">NPDC001281</strain>
    </source>
</reference>
<dbReference type="PANTHER" id="PTHR46696:SF4">
    <property type="entry name" value="BIOTIN BIOSYNTHESIS CYTOCHROME P450"/>
    <property type="match status" value="1"/>
</dbReference>
<dbReference type="Pfam" id="PF00067">
    <property type="entry name" value="p450"/>
    <property type="match status" value="1"/>
</dbReference>